<dbReference type="PANTHER" id="PTHR44688:SF16">
    <property type="entry name" value="DNA-BINDING TRANSCRIPTIONAL ACTIVATOR DEVR_DOSR"/>
    <property type="match status" value="1"/>
</dbReference>
<name>A0A7C9JCY8_9BACT</name>
<feature type="transmembrane region" description="Helical" evidence="4">
    <location>
        <begin position="305"/>
        <end position="328"/>
    </location>
</feature>
<dbReference type="InterPro" id="IPR016032">
    <property type="entry name" value="Sig_transdc_resp-reg_C-effctor"/>
</dbReference>
<dbReference type="PANTHER" id="PTHR44688">
    <property type="entry name" value="DNA-BINDING TRANSCRIPTIONAL ACTIVATOR DEVR_DOSR"/>
    <property type="match status" value="1"/>
</dbReference>
<feature type="transmembrane region" description="Helical" evidence="4">
    <location>
        <begin position="364"/>
        <end position="382"/>
    </location>
</feature>
<dbReference type="AlphaFoldDB" id="A0A7C9JCY8"/>
<keyword evidence="4" id="KW-1133">Transmembrane helix</keyword>
<feature type="transmembrane region" description="Helical" evidence="4">
    <location>
        <begin position="193"/>
        <end position="213"/>
    </location>
</feature>
<dbReference type="InterPro" id="IPR036388">
    <property type="entry name" value="WH-like_DNA-bd_sf"/>
</dbReference>
<feature type="transmembrane region" description="Helical" evidence="4">
    <location>
        <begin position="112"/>
        <end position="130"/>
    </location>
</feature>
<dbReference type="InterPro" id="IPR000792">
    <property type="entry name" value="Tscrpt_reg_LuxR_C"/>
</dbReference>
<dbReference type="GO" id="GO:0003677">
    <property type="term" value="F:DNA binding"/>
    <property type="evidence" value="ECO:0007669"/>
    <property type="project" value="UniProtKB-KW"/>
</dbReference>
<dbReference type="PROSITE" id="PS50043">
    <property type="entry name" value="HTH_LUXR_2"/>
    <property type="match status" value="1"/>
</dbReference>
<keyword evidence="3" id="KW-0804">Transcription</keyword>
<dbReference type="CDD" id="cd06170">
    <property type="entry name" value="LuxR_C_like"/>
    <property type="match status" value="1"/>
</dbReference>
<feature type="domain" description="HTH luxR-type" evidence="5">
    <location>
        <begin position="446"/>
        <end position="511"/>
    </location>
</feature>
<dbReference type="EMBL" id="QWKH01000007">
    <property type="protein sequence ID" value="NBI33816.1"/>
    <property type="molecule type" value="Genomic_DNA"/>
</dbReference>
<dbReference type="PRINTS" id="PR00038">
    <property type="entry name" value="HTHLUXR"/>
</dbReference>
<feature type="transmembrane region" description="Helical" evidence="4">
    <location>
        <begin position="83"/>
        <end position="100"/>
    </location>
</feature>
<evidence type="ECO:0000256" key="2">
    <source>
        <dbReference type="ARBA" id="ARBA00023125"/>
    </source>
</evidence>
<evidence type="ECO:0000259" key="5">
    <source>
        <dbReference type="PROSITE" id="PS50043"/>
    </source>
</evidence>
<feature type="transmembrane region" description="Helical" evidence="4">
    <location>
        <begin position="402"/>
        <end position="426"/>
    </location>
</feature>
<keyword evidence="4" id="KW-0812">Transmembrane</keyword>
<evidence type="ECO:0000256" key="1">
    <source>
        <dbReference type="ARBA" id="ARBA00023015"/>
    </source>
</evidence>
<proteinExistence type="predicted"/>
<gene>
    <name evidence="6" type="ORF">D1639_01945</name>
</gene>
<keyword evidence="4" id="KW-0472">Membrane</keyword>
<feature type="transmembrane region" description="Helical" evidence="4">
    <location>
        <begin position="44"/>
        <end position="63"/>
    </location>
</feature>
<sequence length="512" mass="55479">MSYNIASNPKILKCYTPPIPSRGRNDQMNHTGVSASPWSMRRQIATAAVLASFVSTRSFSLFYPLFGIFEPAPFQNQIYEDYALLQVLTAILLVGILVLQKPLAKPLESKRWPLALASCSGVLGAVAVAISQPMGWAIFCILGLALMAFYPALYLPAAGCRIAQIDTRSACTIVAATFAISEIYRFVFLLVPAVGTASIFLAPLVAGSILWLLPSRACDDPAGTKRAGSPSQGQPLTDGTSVWILFASASFLCILSAIFSRLLSDPTIDSIAFDERALTFYSAIVVFASLALLTKYAPLSVDALVLLYSLCSLVFLTALLSTVFLSFHGATTHGVALLKTSQRIYEALLMTAALFAVKSSRTSPIVAFSLYGILAIAALSLLSNGIAAPLNQFVALYQSPMIIPVTSLVTIACLIVVSATLAVVFFRRSKERQVSAKEYNARLCESAGREKGLSPREIEVMQYLYQGYSVNGIAEKMYISPSTVQGHSRSIYRKMDVHSRQELIDNVNEHFV</sequence>
<reference evidence="6" key="1">
    <citation type="submission" date="2018-08" db="EMBL/GenBank/DDBJ databases">
        <title>Murine metabolic-syndrome-specific gut microbial biobank.</title>
        <authorList>
            <person name="Liu C."/>
        </authorList>
    </citation>
    <scope>NUCLEOTIDE SEQUENCE [LARGE SCALE GENOMIC DNA]</scope>
    <source>
        <strain evidence="6">Z82</strain>
    </source>
</reference>
<dbReference type="Gene3D" id="1.10.10.10">
    <property type="entry name" value="Winged helix-like DNA-binding domain superfamily/Winged helix DNA-binding domain"/>
    <property type="match status" value="1"/>
</dbReference>
<dbReference type="SUPFAM" id="SSF46894">
    <property type="entry name" value="C-terminal effector domain of the bipartite response regulators"/>
    <property type="match status" value="1"/>
</dbReference>
<dbReference type="Pfam" id="PF00196">
    <property type="entry name" value="GerE"/>
    <property type="match status" value="1"/>
</dbReference>
<keyword evidence="2" id="KW-0238">DNA-binding</keyword>
<dbReference type="SMART" id="SM00421">
    <property type="entry name" value="HTH_LUXR"/>
    <property type="match status" value="1"/>
</dbReference>
<protein>
    <submittedName>
        <fullName evidence="6">LuxR family transcriptional regulator</fullName>
    </submittedName>
</protein>
<evidence type="ECO:0000256" key="3">
    <source>
        <dbReference type="ARBA" id="ARBA00023163"/>
    </source>
</evidence>
<keyword evidence="1" id="KW-0805">Transcription regulation</keyword>
<evidence type="ECO:0000256" key="4">
    <source>
        <dbReference type="SAM" id="Phobius"/>
    </source>
</evidence>
<organism evidence="6">
    <name type="scientific">Muribaculaceae bacterium Z82</name>
    <dbReference type="NCBI Taxonomy" id="2304548"/>
    <lineage>
        <taxon>Bacteria</taxon>
        <taxon>Pseudomonadati</taxon>
        <taxon>Bacteroidota</taxon>
        <taxon>Bacteroidia</taxon>
        <taxon>Bacteroidales</taxon>
        <taxon>Muribaculaceae</taxon>
    </lineage>
</organism>
<dbReference type="PROSITE" id="PS00622">
    <property type="entry name" value="HTH_LUXR_1"/>
    <property type="match status" value="1"/>
</dbReference>
<evidence type="ECO:0000313" key="6">
    <source>
        <dbReference type="EMBL" id="NBI33816.1"/>
    </source>
</evidence>
<accession>A0A7C9JCY8</accession>
<comment type="caution">
    <text evidence="6">The sequence shown here is derived from an EMBL/GenBank/DDBJ whole genome shotgun (WGS) entry which is preliminary data.</text>
</comment>
<feature type="transmembrane region" description="Helical" evidence="4">
    <location>
        <begin position="276"/>
        <end position="293"/>
    </location>
</feature>
<feature type="transmembrane region" description="Helical" evidence="4">
    <location>
        <begin position="136"/>
        <end position="157"/>
    </location>
</feature>
<dbReference type="GO" id="GO:0006355">
    <property type="term" value="P:regulation of DNA-templated transcription"/>
    <property type="evidence" value="ECO:0007669"/>
    <property type="project" value="InterPro"/>
</dbReference>
<feature type="transmembrane region" description="Helical" evidence="4">
    <location>
        <begin position="242"/>
        <end position="264"/>
    </location>
</feature>